<dbReference type="PROSITE" id="PS50865">
    <property type="entry name" value="ZF_MYND_2"/>
    <property type="match status" value="1"/>
</dbReference>
<evidence type="ECO:0000313" key="7">
    <source>
        <dbReference type="Proteomes" id="UP000006514"/>
    </source>
</evidence>
<dbReference type="EMBL" id="JH687888">
    <property type="protein sequence ID" value="EJD35508.1"/>
    <property type="molecule type" value="Genomic_DNA"/>
</dbReference>
<dbReference type="GO" id="GO:0008270">
    <property type="term" value="F:zinc ion binding"/>
    <property type="evidence" value="ECO:0007669"/>
    <property type="project" value="UniProtKB-KW"/>
</dbReference>
<protein>
    <recommendedName>
        <fullName evidence="5">MYND-type domain-containing protein</fullName>
    </recommendedName>
</protein>
<dbReference type="Pfam" id="PF01753">
    <property type="entry name" value="zf-MYND"/>
    <property type="match status" value="1"/>
</dbReference>
<dbReference type="AlphaFoldDB" id="J0WTD2"/>
<dbReference type="Proteomes" id="UP000006514">
    <property type="component" value="Unassembled WGS sequence"/>
</dbReference>
<sequence>MNPVQETPLLACGRLLSAVTCLAAAAPSCLALRAWARMISERELLRRAEALAAGLIPPYAPTACPECVVLFSRHVEDEDPSRLILKTKCHAFFDSILGFISAGWTSEQRVLVSHRLDRTHLLCRQCNPRGKTLEEKGNTEPAFNFACRGICSALAASLQDRMGRHDKGFASKRGRWPVTPKQLFPGGPERTLDGLVGLLRARVCVEPVIIHLVTAHRPLAFPVLLQPENRGRIIAEVIARANDVSSSIRSDIAKLRPPVIPAVREAIGRRHLEPHEPCIFLLYIFGFGADCMPNDKVDFMSPHETDIFAALHDLLGCLESPNDAHEPLAYVAAYLWSVLPKSRRAALGCQEMPAYARAIDEQSTLMRADPYLSLRHFLALRVERRDCHGPDCKKQVHDKQTPGAFSRCGKCRTVQYCSRDCQRADWTDVAFPHKAICDMLQELLAFTTFAVDDDVFADACRAHSFPLERVDRLIEWATRGETWSRYAQGGDVVQKPGPELYALIDKLATSSEVQQDVAKLMSSIGIQYPASPAA</sequence>
<keyword evidence="3" id="KW-0862">Zinc</keyword>
<keyword evidence="7" id="KW-1185">Reference proteome</keyword>
<proteinExistence type="predicted"/>
<dbReference type="KEGG" id="adl:AURDEDRAFT_130602"/>
<dbReference type="OrthoDB" id="432970at2759"/>
<keyword evidence="1" id="KW-0479">Metal-binding</keyword>
<name>J0WTD2_AURST</name>
<evidence type="ECO:0000313" key="6">
    <source>
        <dbReference type="EMBL" id="EJD35508.1"/>
    </source>
</evidence>
<keyword evidence="2 4" id="KW-0863">Zinc-finger</keyword>
<evidence type="ECO:0000259" key="5">
    <source>
        <dbReference type="PROSITE" id="PS50865"/>
    </source>
</evidence>
<dbReference type="SUPFAM" id="SSF144232">
    <property type="entry name" value="HIT/MYND zinc finger-like"/>
    <property type="match status" value="1"/>
</dbReference>
<accession>J0WTD2</accession>
<gene>
    <name evidence="6" type="ORF">AURDEDRAFT_130602</name>
</gene>
<evidence type="ECO:0000256" key="2">
    <source>
        <dbReference type="ARBA" id="ARBA00022771"/>
    </source>
</evidence>
<dbReference type="InParanoid" id="J0WTD2"/>
<dbReference type="InterPro" id="IPR002893">
    <property type="entry name" value="Znf_MYND"/>
</dbReference>
<dbReference type="eggNOG" id="ENOG502T2NK">
    <property type="taxonomic scope" value="Eukaryota"/>
</dbReference>
<organism evidence="6 7">
    <name type="scientific">Auricularia subglabra (strain TFB-10046 / SS5)</name>
    <name type="common">White-rot fungus</name>
    <name type="synonym">Auricularia delicata (strain TFB10046)</name>
    <dbReference type="NCBI Taxonomy" id="717982"/>
    <lineage>
        <taxon>Eukaryota</taxon>
        <taxon>Fungi</taxon>
        <taxon>Dikarya</taxon>
        <taxon>Basidiomycota</taxon>
        <taxon>Agaricomycotina</taxon>
        <taxon>Agaricomycetes</taxon>
        <taxon>Auriculariales</taxon>
        <taxon>Auriculariaceae</taxon>
        <taxon>Auricularia</taxon>
    </lineage>
</organism>
<evidence type="ECO:0000256" key="4">
    <source>
        <dbReference type="PROSITE-ProRule" id="PRU00134"/>
    </source>
</evidence>
<feature type="domain" description="MYND-type" evidence="5">
    <location>
        <begin position="389"/>
        <end position="437"/>
    </location>
</feature>
<evidence type="ECO:0000256" key="1">
    <source>
        <dbReference type="ARBA" id="ARBA00022723"/>
    </source>
</evidence>
<dbReference type="Gene3D" id="6.10.140.2220">
    <property type="match status" value="1"/>
</dbReference>
<reference evidence="7" key="1">
    <citation type="journal article" date="2012" name="Science">
        <title>The Paleozoic origin of enzymatic lignin decomposition reconstructed from 31 fungal genomes.</title>
        <authorList>
            <person name="Floudas D."/>
            <person name="Binder M."/>
            <person name="Riley R."/>
            <person name="Barry K."/>
            <person name="Blanchette R.A."/>
            <person name="Henrissat B."/>
            <person name="Martinez A.T."/>
            <person name="Otillar R."/>
            <person name="Spatafora J.W."/>
            <person name="Yadav J.S."/>
            <person name="Aerts A."/>
            <person name="Benoit I."/>
            <person name="Boyd A."/>
            <person name="Carlson A."/>
            <person name="Copeland A."/>
            <person name="Coutinho P.M."/>
            <person name="de Vries R.P."/>
            <person name="Ferreira P."/>
            <person name="Findley K."/>
            <person name="Foster B."/>
            <person name="Gaskell J."/>
            <person name="Glotzer D."/>
            <person name="Gorecki P."/>
            <person name="Heitman J."/>
            <person name="Hesse C."/>
            <person name="Hori C."/>
            <person name="Igarashi K."/>
            <person name="Jurgens J.A."/>
            <person name="Kallen N."/>
            <person name="Kersten P."/>
            <person name="Kohler A."/>
            <person name="Kuees U."/>
            <person name="Kumar T.K.A."/>
            <person name="Kuo A."/>
            <person name="LaButti K."/>
            <person name="Larrondo L.F."/>
            <person name="Lindquist E."/>
            <person name="Ling A."/>
            <person name="Lombard V."/>
            <person name="Lucas S."/>
            <person name="Lundell T."/>
            <person name="Martin R."/>
            <person name="McLaughlin D.J."/>
            <person name="Morgenstern I."/>
            <person name="Morin E."/>
            <person name="Murat C."/>
            <person name="Nagy L.G."/>
            <person name="Nolan M."/>
            <person name="Ohm R.A."/>
            <person name="Patyshakuliyeva A."/>
            <person name="Rokas A."/>
            <person name="Ruiz-Duenas F.J."/>
            <person name="Sabat G."/>
            <person name="Salamov A."/>
            <person name="Samejima M."/>
            <person name="Schmutz J."/>
            <person name="Slot J.C."/>
            <person name="St John F."/>
            <person name="Stenlid J."/>
            <person name="Sun H."/>
            <person name="Sun S."/>
            <person name="Syed K."/>
            <person name="Tsang A."/>
            <person name="Wiebenga A."/>
            <person name="Young D."/>
            <person name="Pisabarro A."/>
            <person name="Eastwood D.C."/>
            <person name="Martin F."/>
            <person name="Cullen D."/>
            <person name="Grigoriev I.V."/>
            <person name="Hibbett D.S."/>
        </authorList>
    </citation>
    <scope>NUCLEOTIDE SEQUENCE [LARGE SCALE GENOMIC DNA]</scope>
    <source>
        <strain evidence="7">TFB10046</strain>
    </source>
</reference>
<evidence type="ECO:0000256" key="3">
    <source>
        <dbReference type="ARBA" id="ARBA00022833"/>
    </source>
</evidence>